<accession>A0AA85AR68</accession>
<proteinExistence type="predicted"/>
<dbReference type="WBParaSite" id="SMTH1_101270.1">
    <property type="protein sequence ID" value="SMTH1_101270.1"/>
    <property type="gene ID" value="SMTH1_101270"/>
</dbReference>
<keyword evidence="1" id="KW-1133">Transmembrane helix</keyword>
<dbReference type="AlphaFoldDB" id="A0AA85AR68"/>
<keyword evidence="1" id="KW-0472">Membrane</keyword>
<organism evidence="2 3">
    <name type="scientific">Schistosoma mattheei</name>
    <dbReference type="NCBI Taxonomy" id="31246"/>
    <lineage>
        <taxon>Eukaryota</taxon>
        <taxon>Metazoa</taxon>
        <taxon>Spiralia</taxon>
        <taxon>Lophotrochozoa</taxon>
        <taxon>Platyhelminthes</taxon>
        <taxon>Trematoda</taxon>
        <taxon>Digenea</taxon>
        <taxon>Strigeidida</taxon>
        <taxon>Schistosomatoidea</taxon>
        <taxon>Schistosomatidae</taxon>
        <taxon>Schistosoma</taxon>
    </lineage>
</organism>
<protein>
    <submittedName>
        <fullName evidence="3">Uncharacterized protein</fullName>
    </submittedName>
</protein>
<keyword evidence="1" id="KW-0812">Transmembrane</keyword>
<evidence type="ECO:0000256" key="1">
    <source>
        <dbReference type="SAM" id="Phobius"/>
    </source>
</evidence>
<feature type="transmembrane region" description="Helical" evidence="1">
    <location>
        <begin position="24"/>
        <end position="42"/>
    </location>
</feature>
<evidence type="ECO:0000313" key="2">
    <source>
        <dbReference type="Proteomes" id="UP000050791"/>
    </source>
</evidence>
<reference evidence="3" key="1">
    <citation type="submission" date="2023-11" db="UniProtKB">
        <authorList>
            <consortium name="WormBaseParasite"/>
        </authorList>
    </citation>
    <scope>IDENTIFICATION</scope>
</reference>
<evidence type="ECO:0000313" key="3">
    <source>
        <dbReference type="WBParaSite" id="SMTH1_101270.1"/>
    </source>
</evidence>
<dbReference type="Proteomes" id="UP000050791">
    <property type="component" value="Unassembled WGS sequence"/>
</dbReference>
<name>A0AA85AR68_9TREM</name>
<sequence>MVFNITLFIHILIVYSTNIKYSPIMLKSILILSILSIVFSLVKVKCAVVASENEMDRYPFMPYELPYAHDELDQYYYPNLRDSLVRRLMKRKYYISQRLDCIIKIINRLITSCYHLIHIEIHLSFQKKQNAKKQCNCIMIKKTAK</sequence>